<dbReference type="PANTHER" id="PTHR43798">
    <property type="entry name" value="MONOACYLGLYCEROL LIPASE"/>
    <property type="match status" value="1"/>
</dbReference>
<proteinExistence type="predicted"/>
<name>A0A6N1VCY2_9HYPH</name>
<protein>
    <submittedName>
        <fullName evidence="3">Alpha/beta fold hydrolase</fullName>
    </submittedName>
</protein>
<dbReference type="InterPro" id="IPR000073">
    <property type="entry name" value="AB_hydrolase_1"/>
</dbReference>
<reference evidence="3 4" key="1">
    <citation type="submission" date="2020-06" db="EMBL/GenBank/DDBJ databases">
        <title>Oricola thermophila sp. nov. isolated from a tidal sediments.</title>
        <authorList>
            <person name="Kwon K.K."/>
            <person name="Yang S.-H."/>
            <person name="Park M.-J."/>
        </authorList>
    </citation>
    <scope>NUCLEOTIDE SEQUENCE [LARGE SCALE GENOMIC DNA]</scope>
    <source>
        <strain evidence="3 4">MEBiC13590</strain>
    </source>
</reference>
<dbReference type="Pfam" id="PF00561">
    <property type="entry name" value="Abhydrolase_1"/>
    <property type="match status" value="1"/>
</dbReference>
<dbReference type="AlphaFoldDB" id="A0A6N1VCY2"/>
<dbReference type="GO" id="GO:0016787">
    <property type="term" value="F:hydrolase activity"/>
    <property type="evidence" value="ECO:0007669"/>
    <property type="project" value="UniProtKB-KW"/>
</dbReference>
<dbReference type="InterPro" id="IPR029058">
    <property type="entry name" value="AB_hydrolase_fold"/>
</dbReference>
<dbReference type="SUPFAM" id="SSF53474">
    <property type="entry name" value="alpha/beta-Hydrolases"/>
    <property type="match status" value="1"/>
</dbReference>
<dbReference type="PANTHER" id="PTHR43798:SF31">
    <property type="entry name" value="AB HYDROLASE SUPERFAMILY PROTEIN YCLE"/>
    <property type="match status" value="1"/>
</dbReference>
<keyword evidence="4" id="KW-1185">Reference proteome</keyword>
<evidence type="ECO:0000313" key="4">
    <source>
        <dbReference type="Proteomes" id="UP000509367"/>
    </source>
</evidence>
<dbReference type="Gene3D" id="3.40.50.1820">
    <property type="entry name" value="alpha/beta hydrolase"/>
    <property type="match status" value="1"/>
</dbReference>
<evidence type="ECO:0000256" key="1">
    <source>
        <dbReference type="ARBA" id="ARBA00022801"/>
    </source>
</evidence>
<accession>A0A6N1VCY2</accession>
<dbReference type="InterPro" id="IPR050266">
    <property type="entry name" value="AB_hydrolase_sf"/>
</dbReference>
<dbReference type="PRINTS" id="PR00111">
    <property type="entry name" value="ABHYDROLASE"/>
</dbReference>
<sequence>MYFTGYQDARIAYRKDGTGPALVLVHGTGGDGEANWAALAELLRTDYTIIRPDYSGSGSTTDEGGPLTAEFLAGQVLAAADAAGAERFHLMGFSLGAAVAARIAADHADRVRSLILLAGFAAPDAYLRLEFELWRELIARDREAMARLVLLTGFSPDTVAAWGTEGVAHAVRETHDNAKWDGMARQVELDLTVDVSDALPRISARSLVIGCLHDRMVPVSHPRAMAARIPGAEYRELPTGHLAPMERPDLLAGLVRDFLADK</sequence>
<organism evidence="3 4">
    <name type="scientific">Oricola thermophila</name>
    <dbReference type="NCBI Taxonomy" id="2742145"/>
    <lineage>
        <taxon>Bacteria</taxon>
        <taxon>Pseudomonadati</taxon>
        <taxon>Pseudomonadota</taxon>
        <taxon>Alphaproteobacteria</taxon>
        <taxon>Hyphomicrobiales</taxon>
        <taxon>Ahrensiaceae</taxon>
        <taxon>Oricola</taxon>
    </lineage>
</organism>
<keyword evidence="1 3" id="KW-0378">Hydrolase</keyword>
<dbReference type="RefSeq" id="WP_175276461.1">
    <property type="nucleotide sequence ID" value="NZ_CP054836.1"/>
</dbReference>
<gene>
    <name evidence="3" type="ORF">HTY61_08945</name>
</gene>
<evidence type="ECO:0000259" key="2">
    <source>
        <dbReference type="Pfam" id="PF00561"/>
    </source>
</evidence>
<dbReference type="KEGG" id="orm:HTY61_08945"/>
<dbReference type="EMBL" id="CP054836">
    <property type="protein sequence ID" value="QKV18568.1"/>
    <property type="molecule type" value="Genomic_DNA"/>
</dbReference>
<evidence type="ECO:0000313" key="3">
    <source>
        <dbReference type="EMBL" id="QKV18568.1"/>
    </source>
</evidence>
<feature type="domain" description="AB hydrolase-1" evidence="2">
    <location>
        <begin position="20"/>
        <end position="248"/>
    </location>
</feature>
<dbReference type="Proteomes" id="UP000509367">
    <property type="component" value="Chromosome"/>
</dbReference>
<dbReference type="GO" id="GO:0016020">
    <property type="term" value="C:membrane"/>
    <property type="evidence" value="ECO:0007669"/>
    <property type="project" value="TreeGrafter"/>
</dbReference>